<dbReference type="InterPro" id="IPR001387">
    <property type="entry name" value="Cro/C1-type_HTH"/>
</dbReference>
<dbReference type="InterPro" id="IPR010982">
    <property type="entry name" value="Lambda_DNA-bd_dom_sf"/>
</dbReference>
<reference evidence="2" key="2">
    <citation type="submission" date="2023-01" db="EMBL/GenBank/DDBJ databases">
        <title>Draft genome sequence of Maritalea porphyrae strain NBRC 107169.</title>
        <authorList>
            <person name="Sun Q."/>
            <person name="Mori K."/>
        </authorList>
    </citation>
    <scope>NUCLEOTIDE SEQUENCE</scope>
    <source>
        <strain evidence="2">NBRC 107169</strain>
    </source>
</reference>
<dbReference type="SMART" id="SM00530">
    <property type="entry name" value="HTH_XRE"/>
    <property type="match status" value="1"/>
</dbReference>
<dbReference type="PROSITE" id="PS50943">
    <property type="entry name" value="HTH_CROC1"/>
    <property type="match status" value="1"/>
</dbReference>
<dbReference type="RefSeq" id="WP_284362733.1">
    <property type="nucleotide sequence ID" value="NZ_BSNI01000002.1"/>
</dbReference>
<proteinExistence type="predicted"/>
<dbReference type="Pfam" id="PF01381">
    <property type="entry name" value="HTH_3"/>
    <property type="match status" value="1"/>
</dbReference>
<dbReference type="EMBL" id="BSNI01000002">
    <property type="protein sequence ID" value="GLQ16931.1"/>
    <property type="molecule type" value="Genomic_DNA"/>
</dbReference>
<feature type="domain" description="HTH cro/C1-type" evidence="1">
    <location>
        <begin position="20"/>
        <end position="74"/>
    </location>
</feature>
<evidence type="ECO:0000313" key="3">
    <source>
        <dbReference type="Proteomes" id="UP001161405"/>
    </source>
</evidence>
<comment type="caution">
    <text evidence="2">The sequence shown here is derived from an EMBL/GenBank/DDBJ whole genome shotgun (WGS) entry which is preliminary data.</text>
</comment>
<dbReference type="Proteomes" id="UP001161405">
    <property type="component" value="Unassembled WGS sequence"/>
</dbReference>
<dbReference type="CDD" id="cd00093">
    <property type="entry name" value="HTH_XRE"/>
    <property type="match status" value="1"/>
</dbReference>
<evidence type="ECO:0000259" key="1">
    <source>
        <dbReference type="PROSITE" id="PS50943"/>
    </source>
</evidence>
<keyword evidence="3" id="KW-1185">Reference proteome</keyword>
<accession>A0ABQ5UNQ8</accession>
<dbReference type="Gene3D" id="1.10.260.40">
    <property type="entry name" value="lambda repressor-like DNA-binding domains"/>
    <property type="match status" value="1"/>
</dbReference>
<gene>
    <name evidence="2" type="ORF">GCM10007879_11800</name>
</gene>
<dbReference type="SUPFAM" id="SSF47413">
    <property type="entry name" value="lambda repressor-like DNA-binding domains"/>
    <property type="match status" value="1"/>
</dbReference>
<sequence length="134" mass="14810">MPIPRPRQPDQIDEQVGQMVRTRRKACRMSMKSLAQSLGITYQQVQKYETGSNRIPVSRLAMIAELLGCSPGDFYAELPQHSFGEGAQSPFSGLSAEKQRLLNAFDAIPTSVAKNALLDIADQMAATQRLQKSE</sequence>
<protein>
    <recommendedName>
        <fullName evidence="1">HTH cro/C1-type domain-containing protein</fullName>
    </recommendedName>
</protein>
<name>A0ABQ5UNQ8_9HYPH</name>
<organism evidence="2 3">
    <name type="scientific">Maritalea porphyrae</name>
    <dbReference type="NCBI Taxonomy" id="880732"/>
    <lineage>
        <taxon>Bacteria</taxon>
        <taxon>Pseudomonadati</taxon>
        <taxon>Pseudomonadota</taxon>
        <taxon>Alphaproteobacteria</taxon>
        <taxon>Hyphomicrobiales</taxon>
        <taxon>Devosiaceae</taxon>
        <taxon>Maritalea</taxon>
    </lineage>
</organism>
<reference evidence="2" key="1">
    <citation type="journal article" date="2014" name="Int. J. Syst. Evol. Microbiol.">
        <title>Complete genome of a new Firmicutes species belonging to the dominant human colonic microbiota ('Ruminococcus bicirculans') reveals two chromosomes and a selective capacity to utilize plant glucans.</title>
        <authorList>
            <consortium name="NISC Comparative Sequencing Program"/>
            <person name="Wegmann U."/>
            <person name="Louis P."/>
            <person name="Goesmann A."/>
            <person name="Henrissat B."/>
            <person name="Duncan S.H."/>
            <person name="Flint H.J."/>
        </authorList>
    </citation>
    <scope>NUCLEOTIDE SEQUENCE</scope>
    <source>
        <strain evidence="2">NBRC 107169</strain>
    </source>
</reference>
<evidence type="ECO:0000313" key="2">
    <source>
        <dbReference type="EMBL" id="GLQ16931.1"/>
    </source>
</evidence>